<accession>A0A9N8HD14</accession>
<proteinExistence type="predicted"/>
<name>A0A9N8HD14_9STRA</name>
<reference evidence="3" key="1">
    <citation type="submission" date="2020-06" db="EMBL/GenBank/DDBJ databases">
        <authorList>
            <consortium name="Plant Systems Biology data submission"/>
        </authorList>
    </citation>
    <scope>NUCLEOTIDE SEQUENCE</scope>
    <source>
        <strain evidence="3">D6</strain>
    </source>
</reference>
<feature type="transmembrane region" description="Helical" evidence="1">
    <location>
        <begin position="67"/>
        <end position="88"/>
    </location>
</feature>
<keyword evidence="1" id="KW-0812">Transmembrane</keyword>
<evidence type="ECO:0000313" key="4">
    <source>
        <dbReference type="Proteomes" id="UP001153069"/>
    </source>
</evidence>
<feature type="signal peptide" evidence="2">
    <location>
        <begin position="1"/>
        <end position="16"/>
    </location>
</feature>
<organism evidence="3 4">
    <name type="scientific">Seminavis robusta</name>
    <dbReference type="NCBI Taxonomy" id="568900"/>
    <lineage>
        <taxon>Eukaryota</taxon>
        <taxon>Sar</taxon>
        <taxon>Stramenopiles</taxon>
        <taxon>Ochrophyta</taxon>
        <taxon>Bacillariophyta</taxon>
        <taxon>Bacillariophyceae</taxon>
        <taxon>Bacillariophycidae</taxon>
        <taxon>Naviculales</taxon>
        <taxon>Naviculaceae</taxon>
        <taxon>Seminavis</taxon>
    </lineage>
</organism>
<gene>
    <name evidence="3" type="ORF">SEMRO_405_G136150.1</name>
</gene>
<dbReference type="EMBL" id="CAICTM010000404">
    <property type="protein sequence ID" value="CAB9509786.1"/>
    <property type="molecule type" value="Genomic_DNA"/>
</dbReference>
<dbReference type="OrthoDB" id="10010954at2759"/>
<protein>
    <submittedName>
        <fullName evidence="3">Uncharacterized protein</fullName>
    </submittedName>
</protein>
<feature type="chain" id="PRO_5040164506" evidence="2">
    <location>
        <begin position="17"/>
        <end position="181"/>
    </location>
</feature>
<comment type="caution">
    <text evidence="3">The sequence shown here is derived from an EMBL/GenBank/DDBJ whole genome shotgun (WGS) entry which is preliminary data.</text>
</comment>
<evidence type="ECO:0000256" key="2">
    <source>
        <dbReference type="SAM" id="SignalP"/>
    </source>
</evidence>
<keyword evidence="2" id="KW-0732">Signal</keyword>
<dbReference type="Proteomes" id="UP001153069">
    <property type="component" value="Unassembled WGS sequence"/>
</dbReference>
<evidence type="ECO:0000256" key="1">
    <source>
        <dbReference type="SAM" id="Phobius"/>
    </source>
</evidence>
<keyword evidence="1" id="KW-0472">Membrane</keyword>
<dbReference type="AlphaFoldDB" id="A0A9N8HD14"/>
<sequence>MTCLMTQLLIASLADTFDVEYARLAILLSFYATTEQTSFVALFCYRLDLFSKRTQYNWFTIAAIQSFVAKSAIAIFSLVYFCVIFFVRKEADDQPTNWKWFWKICFIPLVLALFAAQLYTSQILWQLRKKCCEQVRRSTIGSKNADALDKIEEMESVHGSGITSVTNQEIPILEEGFTIDV</sequence>
<feature type="transmembrane region" description="Helical" evidence="1">
    <location>
        <begin position="100"/>
        <end position="120"/>
    </location>
</feature>
<keyword evidence="4" id="KW-1185">Reference proteome</keyword>
<keyword evidence="1" id="KW-1133">Transmembrane helix</keyword>
<feature type="transmembrane region" description="Helical" evidence="1">
    <location>
        <begin position="24"/>
        <end position="47"/>
    </location>
</feature>
<evidence type="ECO:0000313" key="3">
    <source>
        <dbReference type="EMBL" id="CAB9509786.1"/>
    </source>
</evidence>